<accession>A0ABX7QVS4</accession>
<evidence type="ECO:0000259" key="2">
    <source>
        <dbReference type="Pfam" id="PF00561"/>
    </source>
</evidence>
<dbReference type="SUPFAM" id="SSF53474">
    <property type="entry name" value="alpha/beta-Hydrolases"/>
    <property type="match status" value="1"/>
</dbReference>
<name>A0ABX7QVS4_9GAMM</name>
<keyword evidence="4" id="KW-1185">Reference proteome</keyword>
<feature type="domain" description="AB hydrolase-1" evidence="2">
    <location>
        <begin position="12"/>
        <end position="123"/>
    </location>
</feature>
<dbReference type="EMBL" id="CP071502">
    <property type="protein sequence ID" value="QSX35597.1"/>
    <property type="molecule type" value="Genomic_DNA"/>
</dbReference>
<keyword evidence="1 3" id="KW-0378">Hydrolase</keyword>
<evidence type="ECO:0000313" key="3">
    <source>
        <dbReference type="EMBL" id="QSX35597.1"/>
    </source>
</evidence>
<dbReference type="Proteomes" id="UP000663207">
    <property type="component" value="Chromosome"/>
</dbReference>
<dbReference type="InterPro" id="IPR029058">
    <property type="entry name" value="AB_hydrolase_fold"/>
</dbReference>
<dbReference type="GO" id="GO:0016787">
    <property type="term" value="F:hydrolase activity"/>
    <property type="evidence" value="ECO:0007669"/>
    <property type="project" value="UniProtKB-KW"/>
</dbReference>
<dbReference type="PRINTS" id="PR00111">
    <property type="entry name" value="ABHYDROLASE"/>
</dbReference>
<proteinExistence type="predicted"/>
<gene>
    <name evidence="3" type="ORF">JYB85_09330</name>
</gene>
<dbReference type="PANTHER" id="PTHR46118">
    <property type="entry name" value="PROTEIN ABHD11"/>
    <property type="match status" value="1"/>
</dbReference>
<dbReference type="Gene3D" id="3.40.50.1820">
    <property type="entry name" value="alpha/beta hydrolase"/>
    <property type="match status" value="1"/>
</dbReference>
<evidence type="ECO:0000313" key="4">
    <source>
        <dbReference type="Proteomes" id="UP000663207"/>
    </source>
</evidence>
<reference evidence="3 4" key="1">
    <citation type="submission" date="2021-03" db="EMBL/GenBank/DDBJ databases">
        <title>Novel species identification of genus Shewanella.</title>
        <authorList>
            <person name="Liu G."/>
            <person name="Zhang Q."/>
        </authorList>
    </citation>
    <scope>NUCLEOTIDE SEQUENCE [LARGE SCALE GENOMIC DNA]</scope>
    <source>
        <strain evidence="3 4">FJAT-52962</strain>
    </source>
</reference>
<dbReference type="Pfam" id="PF00561">
    <property type="entry name" value="Abhydrolase_1"/>
    <property type="match status" value="1"/>
</dbReference>
<sequence>MHINRAIGGQGPAIVLIHGLFGDLDNLKSLGQSLQSDYRVIRVDVPNHGNSPHWDTMDYPALADAMVAMLDEEGMDKALFIGHSMGGKIAMATALCHPERVSGVVAADISPVAYPHRHQLVFQALTSLPLDGSCDRRQALVHMKDAGVDEATAQFLLKSFRRTDTGFGWKMNIDGLKRNYDALIGWPFHTISYSGPTLFVRGGDSDYVKAEHKDAILAQFPAVQLKSIAATGHWLHAQKPELFNRLVKGFVDSLALPL</sequence>
<protein>
    <submittedName>
        <fullName evidence="3">Alpha/beta fold hydrolase</fullName>
    </submittedName>
</protein>
<dbReference type="PRINTS" id="PR00412">
    <property type="entry name" value="EPOXHYDRLASE"/>
</dbReference>
<organism evidence="3 4">
    <name type="scientific">Shewanella sedimentimangrovi</name>
    <dbReference type="NCBI Taxonomy" id="2814293"/>
    <lineage>
        <taxon>Bacteria</taxon>
        <taxon>Pseudomonadati</taxon>
        <taxon>Pseudomonadota</taxon>
        <taxon>Gammaproteobacteria</taxon>
        <taxon>Alteromonadales</taxon>
        <taxon>Shewanellaceae</taxon>
        <taxon>Shewanella</taxon>
    </lineage>
</organism>
<dbReference type="PANTHER" id="PTHR46118:SF4">
    <property type="entry name" value="PROTEIN ABHD11"/>
    <property type="match status" value="1"/>
</dbReference>
<evidence type="ECO:0000256" key="1">
    <source>
        <dbReference type="ARBA" id="ARBA00022801"/>
    </source>
</evidence>
<dbReference type="InterPro" id="IPR000073">
    <property type="entry name" value="AB_hydrolase_1"/>
</dbReference>
<dbReference type="InterPro" id="IPR000639">
    <property type="entry name" value="Epox_hydrolase-like"/>
</dbReference>